<evidence type="ECO:0000256" key="3">
    <source>
        <dbReference type="PROSITE-ProRule" id="PRU00339"/>
    </source>
</evidence>
<proteinExistence type="predicted"/>
<dbReference type="PROSITE" id="PS50005">
    <property type="entry name" value="TPR"/>
    <property type="match status" value="2"/>
</dbReference>
<dbReference type="PANTHER" id="PTHR45586:SF1">
    <property type="entry name" value="LIPOPOLYSACCHARIDE ASSEMBLY PROTEIN B"/>
    <property type="match status" value="1"/>
</dbReference>
<keyword evidence="5" id="KW-1185">Reference proteome</keyword>
<dbReference type="InterPro" id="IPR019734">
    <property type="entry name" value="TPR_rpt"/>
</dbReference>
<sequence length="722" mass="78091">MTDSAEWLRQGLAAHQSGNLPGALALYRQVLAVDRSNADATHLIGVIAYQTGDPMTAINVIRRAIALDDSNPAYHSNLGEALRVTGALDQAADAHREALKRDSGFVEAHRNLGVVDLARGRAQEAADSFRRALARDPASAPSWHGLGLALEALNRKVEAAHAFDQCLAHDPTHAEARQRRDALTPHLPLPVDGAVPSAPSAVEAWADVALQELRALCNDRSSGVERLAAIERLCTTLVSDKASAPRAVLEALEEEPLCGDPILDASVQFRLSGDLYHYERLIHTVIGNGADWPLDVAHAVYWSISRQVFLGRPLKTRLSAFTAGDLPRFYRWILREVRRRCAVSVAAPPVRAGGPKRVAIVTNQFTQPMHQPSRDAFDYARRMQDDFGCAVLLVNGNLLPSQIITAFVPAFQAMVTPSLHGAMPVTDGTATVPSWSSMDPSLSDGKIRDLVATIEEFDPDLVVSFGGSVLAADLFAGKRPTLCIPTTSGLTCSMADILLSFDGGDPTRGLPEEYRTPFAERFRPFVFGYSAPPPAQNASRAAFGLKDGPFLFTVVGGRLDDEVTPVFVERLEHLLDLCPNALVAFAGPVASLPARLARSRHANRLTCLGFVNEIRALYRVADAYLNPPRQGGGGSAAYALADGLPVVTLNQGDVAAVVGAARALDDWDAYTERAKRLCQDPAFRRDEADEARHRFATVDARHDAVARLLAYGRSLMDGWATR</sequence>
<accession>A0A3S0I302</accession>
<feature type="repeat" description="TPR" evidence="3">
    <location>
        <begin position="106"/>
        <end position="139"/>
    </location>
</feature>
<dbReference type="Pfam" id="PF13692">
    <property type="entry name" value="Glyco_trans_1_4"/>
    <property type="match status" value="1"/>
</dbReference>
<dbReference type="OrthoDB" id="1883113at2"/>
<dbReference type="InterPro" id="IPR051012">
    <property type="entry name" value="CellSynth/LPSAsmb/PSIAsmb"/>
</dbReference>
<gene>
    <name evidence="4" type="ORF">EJ903_06530</name>
</gene>
<dbReference type="EMBL" id="RXMA01000004">
    <property type="protein sequence ID" value="RTR22477.1"/>
    <property type="molecule type" value="Genomic_DNA"/>
</dbReference>
<reference evidence="4 5" key="1">
    <citation type="submission" date="2018-12" db="EMBL/GenBank/DDBJ databases">
        <authorList>
            <person name="Yang Y."/>
        </authorList>
    </citation>
    <scope>NUCLEOTIDE SEQUENCE [LARGE SCALE GENOMIC DNA]</scope>
    <source>
        <strain evidence="4 5">L-25-5w-1</strain>
    </source>
</reference>
<dbReference type="InterPro" id="IPR011990">
    <property type="entry name" value="TPR-like_helical_dom_sf"/>
</dbReference>
<evidence type="ECO:0000256" key="2">
    <source>
        <dbReference type="ARBA" id="ARBA00022803"/>
    </source>
</evidence>
<evidence type="ECO:0000313" key="5">
    <source>
        <dbReference type="Proteomes" id="UP000277007"/>
    </source>
</evidence>
<dbReference type="PANTHER" id="PTHR45586">
    <property type="entry name" value="TPR REPEAT-CONTAINING PROTEIN PA4667"/>
    <property type="match status" value="1"/>
</dbReference>
<dbReference type="Pfam" id="PF13432">
    <property type="entry name" value="TPR_16"/>
    <property type="match status" value="2"/>
</dbReference>
<dbReference type="Gene3D" id="1.25.40.10">
    <property type="entry name" value="Tetratricopeptide repeat domain"/>
    <property type="match status" value="1"/>
</dbReference>
<dbReference type="SUPFAM" id="SSF53756">
    <property type="entry name" value="UDP-Glycosyltransferase/glycogen phosphorylase"/>
    <property type="match status" value="1"/>
</dbReference>
<dbReference type="RefSeq" id="WP_126613300.1">
    <property type="nucleotide sequence ID" value="NZ_JBHUCY010000053.1"/>
</dbReference>
<dbReference type="SMART" id="SM00028">
    <property type="entry name" value="TPR"/>
    <property type="match status" value="5"/>
</dbReference>
<dbReference type="Proteomes" id="UP000277007">
    <property type="component" value="Unassembled WGS sequence"/>
</dbReference>
<dbReference type="Gene3D" id="3.40.50.2000">
    <property type="entry name" value="Glycogen Phosphorylase B"/>
    <property type="match status" value="1"/>
</dbReference>
<evidence type="ECO:0000313" key="4">
    <source>
        <dbReference type="EMBL" id="RTR22477.1"/>
    </source>
</evidence>
<keyword evidence="2 3" id="KW-0802">TPR repeat</keyword>
<protein>
    <submittedName>
        <fullName evidence="4">Tetratricopeptide repeat protein</fullName>
    </submittedName>
</protein>
<evidence type="ECO:0000256" key="1">
    <source>
        <dbReference type="ARBA" id="ARBA00022737"/>
    </source>
</evidence>
<comment type="caution">
    <text evidence="4">The sequence shown here is derived from an EMBL/GenBank/DDBJ whole genome shotgun (WGS) entry which is preliminary data.</text>
</comment>
<name>A0A3S0I302_9PROT</name>
<dbReference type="AlphaFoldDB" id="A0A3S0I302"/>
<feature type="repeat" description="TPR" evidence="3">
    <location>
        <begin position="140"/>
        <end position="173"/>
    </location>
</feature>
<keyword evidence="1" id="KW-0677">Repeat</keyword>
<organism evidence="4 5">
    <name type="scientific">Azospirillum griseum</name>
    <dbReference type="NCBI Taxonomy" id="2496639"/>
    <lineage>
        <taxon>Bacteria</taxon>
        <taxon>Pseudomonadati</taxon>
        <taxon>Pseudomonadota</taxon>
        <taxon>Alphaproteobacteria</taxon>
        <taxon>Rhodospirillales</taxon>
        <taxon>Azospirillaceae</taxon>
        <taxon>Azospirillum</taxon>
    </lineage>
</organism>
<dbReference type="SUPFAM" id="SSF48452">
    <property type="entry name" value="TPR-like"/>
    <property type="match status" value="1"/>
</dbReference>